<keyword evidence="2" id="KW-0238">DNA-binding</keyword>
<dbReference type="Pfam" id="PF13377">
    <property type="entry name" value="Peripla_BP_3"/>
    <property type="match status" value="1"/>
</dbReference>
<dbReference type="SUPFAM" id="SSF53822">
    <property type="entry name" value="Periplasmic binding protein-like I"/>
    <property type="match status" value="1"/>
</dbReference>
<dbReference type="InterPro" id="IPR028082">
    <property type="entry name" value="Peripla_BP_I"/>
</dbReference>
<dbReference type="SMART" id="SM00354">
    <property type="entry name" value="HTH_LACI"/>
    <property type="match status" value="1"/>
</dbReference>
<dbReference type="AlphaFoldDB" id="A0A2Z4GEY6"/>
<dbReference type="OrthoDB" id="833520at2"/>
<evidence type="ECO:0000256" key="2">
    <source>
        <dbReference type="ARBA" id="ARBA00023125"/>
    </source>
</evidence>
<dbReference type="PROSITE" id="PS50932">
    <property type="entry name" value="HTH_LACI_2"/>
    <property type="match status" value="1"/>
</dbReference>
<evidence type="ECO:0000256" key="1">
    <source>
        <dbReference type="ARBA" id="ARBA00023015"/>
    </source>
</evidence>
<evidence type="ECO:0000313" key="5">
    <source>
        <dbReference type="EMBL" id="AWV99922.1"/>
    </source>
</evidence>
<dbReference type="InterPro" id="IPR000843">
    <property type="entry name" value="HTH_LacI"/>
</dbReference>
<dbReference type="CDD" id="cd06267">
    <property type="entry name" value="PBP1_LacI_sugar_binding-like"/>
    <property type="match status" value="1"/>
</dbReference>
<evidence type="ECO:0000256" key="3">
    <source>
        <dbReference type="ARBA" id="ARBA00023163"/>
    </source>
</evidence>
<keyword evidence="1" id="KW-0805">Transcription regulation</keyword>
<dbReference type="InterPro" id="IPR046335">
    <property type="entry name" value="LacI/GalR-like_sensor"/>
</dbReference>
<name>A0A2Z4GEY6_9BACT</name>
<dbReference type="InterPro" id="IPR010982">
    <property type="entry name" value="Lambda_DNA-bd_dom_sf"/>
</dbReference>
<evidence type="ECO:0000259" key="4">
    <source>
        <dbReference type="PROSITE" id="PS50932"/>
    </source>
</evidence>
<dbReference type="PANTHER" id="PTHR30146:SF109">
    <property type="entry name" value="HTH-TYPE TRANSCRIPTIONAL REGULATOR GALS"/>
    <property type="match status" value="1"/>
</dbReference>
<gene>
    <name evidence="5" type="ORF">DJ013_17795</name>
</gene>
<organism evidence="5 6">
    <name type="scientific">Arcticibacterium luteifluviistationis</name>
    <dbReference type="NCBI Taxonomy" id="1784714"/>
    <lineage>
        <taxon>Bacteria</taxon>
        <taxon>Pseudomonadati</taxon>
        <taxon>Bacteroidota</taxon>
        <taxon>Cytophagia</taxon>
        <taxon>Cytophagales</taxon>
        <taxon>Leadbetterellaceae</taxon>
        <taxon>Arcticibacterium</taxon>
    </lineage>
</organism>
<keyword evidence="6" id="KW-1185">Reference proteome</keyword>
<dbReference type="GO" id="GO:0003700">
    <property type="term" value="F:DNA-binding transcription factor activity"/>
    <property type="evidence" value="ECO:0007669"/>
    <property type="project" value="TreeGrafter"/>
</dbReference>
<dbReference type="PANTHER" id="PTHR30146">
    <property type="entry name" value="LACI-RELATED TRANSCRIPTIONAL REPRESSOR"/>
    <property type="match status" value="1"/>
</dbReference>
<dbReference type="KEGG" id="als:DJ013_17795"/>
<reference evidence="5 6" key="1">
    <citation type="submission" date="2018-05" db="EMBL/GenBank/DDBJ databases">
        <title>Complete genome sequence of Arcticibacterium luteifluviistationis SM1504T, a cytophagaceae bacterium isolated from Arctic surface seawater.</title>
        <authorList>
            <person name="Li Y."/>
            <person name="Qin Q.-L."/>
        </authorList>
    </citation>
    <scope>NUCLEOTIDE SEQUENCE [LARGE SCALE GENOMIC DNA]</scope>
    <source>
        <strain evidence="5 6">SM1504</strain>
    </source>
</reference>
<sequence>MNKEVTIYDIAEQLNISASTVSRALNDHPAINEKTKKKINQTASELGYRSNLFAKNLRAKSTMTLGVMVPKLDSYFLATVLAGMEKEANQSGYNLLIAQSLDSPKKEIANAKTMFNSRVDGLLVSTLLSIEEIGHFEPFLRKGIPILFFDRVLDVKKIPKIVIDNFQAGYDATAHLIEQGCKKIFHFTGDLGWNVYRDRYHGYLKALADANVSYNEDMLFVTNLSLEASSEVSQQIAELDDKPDGFFVTNDTCAASLMVSLKKEGIRVPGDIAIIGFNDDPITRIVEPRLSTVHYPGEEMGELAARSLISHLKGDSNVQLTNTIVLSHELIPRGSTTRFKEV</sequence>
<dbReference type="RefSeq" id="WP_111373290.1">
    <property type="nucleotide sequence ID" value="NZ_CP029480.1"/>
</dbReference>
<dbReference type="Pfam" id="PF00356">
    <property type="entry name" value="LacI"/>
    <property type="match status" value="1"/>
</dbReference>
<dbReference type="Proteomes" id="UP000249873">
    <property type="component" value="Chromosome"/>
</dbReference>
<evidence type="ECO:0000313" key="6">
    <source>
        <dbReference type="Proteomes" id="UP000249873"/>
    </source>
</evidence>
<keyword evidence="3" id="KW-0804">Transcription</keyword>
<feature type="domain" description="HTH lacI-type" evidence="4">
    <location>
        <begin position="5"/>
        <end position="59"/>
    </location>
</feature>
<dbReference type="CDD" id="cd01392">
    <property type="entry name" value="HTH_LacI"/>
    <property type="match status" value="1"/>
</dbReference>
<accession>A0A2Z4GEY6</accession>
<dbReference type="Gene3D" id="3.40.50.2300">
    <property type="match status" value="2"/>
</dbReference>
<dbReference type="Gene3D" id="1.10.260.40">
    <property type="entry name" value="lambda repressor-like DNA-binding domains"/>
    <property type="match status" value="1"/>
</dbReference>
<dbReference type="GO" id="GO:0000976">
    <property type="term" value="F:transcription cis-regulatory region binding"/>
    <property type="evidence" value="ECO:0007669"/>
    <property type="project" value="TreeGrafter"/>
</dbReference>
<dbReference type="EMBL" id="CP029480">
    <property type="protein sequence ID" value="AWV99922.1"/>
    <property type="molecule type" value="Genomic_DNA"/>
</dbReference>
<protein>
    <submittedName>
        <fullName evidence="5">LacI family transcriptional regulator</fullName>
    </submittedName>
</protein>
<proteinExistence type="predicted"/>
<dbReference type="SUPFAM" id="SSF47413">
    <property type="entry name" value="lambda repressor-like DNA-binding domains"/>
    <property type="match status" value="1"/>
</dbReference>